<sequence>MIWAELQAPLEDLGWMYGMVSQRGGQQFPSTSWQFGVASCALSSAMGTLIDVDFLRQWWAGVTGSDCPLSVRDTPVEDLGNTWQHAPDCIQETRREGDETVGDEIQGTRTRDYGAALREENSPHPGSRTAPGAGWLNESGKRRGKEKK</sequence>
<feature type="compositionally biased region" description="Basic and acidic residues" evidence="1">
    <location>
        <begin position="109"/>
        <end position="122"/>
    </location>
</feature>
<dbReference type="InParanoid" id="Q2H9E9"/>
<dbReference type="HOGENOM" id="CLU_1758584_0_0_1"/>
<organism evidence="2 3">
    <name type="scientific">Chaetomium globosum (strain ATCC 6205 / CBS 148.51 / DSM 1962 / NBRC 6347 / NRRL 1970)</name>
    <name type="common">Soil fungus</name>
    <dbReference type="NCBI Taxonomy" id="306901"/>
    <lineage>
        <taxon>Eukaryota</taxon>
        <taxon>Fungi</taxon>
        <taxon>Dikarya</taxon>
        <taxon>Ascomycota</taxon>
        <taxon>Pezizomycotina</taxon>
        <taxon>Sordariomycetes</taxon>
        <taxon>Sordariomycetidae</taxon>
        <taxon>Sordariales</taxon>
        <taxon>Chaetomiaceae</taxon>
        <taxon>Chaetomium</taxon>
    </lineage>
</organism>
<dbReference type="VEuPathDB" id="FungiDB:CHGG_03155"/>
<gene>
    <name evidence="2" type="ORF">CHGG_03155</name>
</gene>
<dbReference type="Proteomes" id="UP000001056">
    <property type="component" value="Unassembled WGS sequence"/>
</dbReference>
<evidence type="ECO:0000313" key="2">
    <source>
        <dbReference type="EMBL" id="EAQ91220.1"/>
    </source>
</evidence>
<dbReference type="EMBL" id="CH408030">
    <property type="protein sequence ID" value="EAQ91220.1"/>
    <property type="molecule type" value="Genomic_DNA"/>
</dbReference>
<dbReference type="GeneID" id="4388924"/>
<protein>
    <submittedName>
        <fullName evidence="2">Uncharacterized protein</fullName>
    </submittedName>
</protein>
<evidence type="ECO:0000256" key="1">
    <source>
        <dbReference type="SAM" id="MobiDB-lite"/>
    </source>
</evidence>
<proteinExistence type="predicted"/>
<name>Q2H9E9_CHAGB</name>
<feature type="region of interest" description="Disordered" evidence="1">
    <location>
        <begin position="78"/>
        <end position="148"/>
    </location>
</feature>
<evidence type="ECO:0000313" key="3">
    <source>
        <dbReference type="Proteomes" id="UP000001056"/>
    </source>
</evidence>
<dbReference type="AlphaFoldDB" id="Q2H9E9"/>
<dbReference type="RefSeq" id="XP_001229671.1">
    <property type="nucleotide sequence ID" value="XM_001229670.1"/>
</dbReference>
<accession>Q2H9E9</accession>
<reference evidence="3" key="1">
    <citation type="journal article" date="2015" name="Genome Announc.">
        <title>Draft genome sequence of the cellulolytic fungus Chaetomium globosum.</title>
        <authorList>
            <person name="Cuomo C.A."/>
            <person name="Untereiner W.A."/>
            <person name="Ma L.-J."/>
            <person name="Grabherr M."/>
            <person name="Birren B.W."/>
        </authorList>
    </citation>
    <scope>NUCLEOTIDE SEQUENCE [LARGE SCALE GENOMIC DNA]</scope>
    <source>
        <strain evidence="3">ATCC 6205 / CBS 148.51 / DSM 1962 / NBRC 6347 / NRRL 1970</strain>
    </source>
</reference>
<keyword evidence="3" id="KW-1185">Reference proteome</keyword>